<gene>
    <name evidence="2" type="ORF">GOCE00092_LOCUS1118</name>
</gene>
<feature type="region of interest" description="Disordered" evidence="1">
    <location>
        <begin position="74"/>
        <end position="102"/>
    </location>
</feature>
<feature type="compositionally biased region" description="Gly residues" evidence="1">
    <location>
        <begin position="137"/>
        <end position="146"/>
    </location>
</feature>
<dbReference type="EMBL" id="HBGK01002062">
    <property type="protein sequence ID" value="CAD9272211.1"/>
    <property type="molecule type" value="Transcribed_RNA"/>
</dbReference>
<proteinExistence type="predicted"/>
<evidence type="ECO:0000256" key="1">
    <source>
        <dbReference type="SAM" id="MobiDB-lite"/>
    </source>
</evidence>
<dbReference type="AlphaFoldDB" id="A0A7S1Y257"/>
<sequence length="146" mass="15596">MSDSNYLAITRHRAPFAKWSEGRPRVVLDAMISDSDHRFADAASLSDDEIDTARHEIPLMGEDDDLEPDAAVVSTGTSATAATNAEQRQRREEGWNDLALDQIDDRGSGVMMSTMELSNTAAEAANNGAQQQQQSGGNQGGGNGSN</sequence>
<accession>A0A7S1Y257</accession>
<feature type="region of interest" description="Disordered" evidence="1">
    <location>
        <begin position="117"/>
        <end position="146"/>
    </location>
</feature>
<feature type="compositionally biased region" description="Low complexity" evidence="1">
    <location>
        <begin position="74"/>
        <end position="85"/>
    </location>
</feature>
<organism evidence="2">
    <name type="scientific">Grammatophora oceanica</name>
    <dbReference type="NCBI Taxonomy" id="210454"/>
    <lineage>
        <taxon>Eukaryota</taxon>
        <taxon>Sar</taxon>
        <taxon>Stramenopiles</taxon>
        <taxon>Ochrophyta</taxon>
        <taxon>Bacillariophyta</taxon>
        <taxon>Fragilariophyceae</taxon>
        <taxon>Fragilariophycidae</taxon>
        <taxon>Rhabdonematales</taxon>
        <taxon>Grammatophoraceae</taxon>
        <taxon>Grammatophora</taxon>
    </lineage>
</organism>
<reference evidence="2" key="1">
    <citation type="submission" date="2021-01" db="EMBL/GenBank/DDBJ databases">
        <authorList>
            <person name="Corre E."/>
            <person name="Pelletier E."/>
            <person name="Niang G."/>
            <person name="Scheremetjew M."/>
            <person name="Finn R."/>
            <person name="Kale V."/>
            <person name="Holt S."/>
            <person name="Cochrane G."/>
            <person name="Meng A."/>
            <person name="Brown T."/>
            <person name="Cohen L."/>
        </authorList>
    </citation>
    <scope>NUCLEOTIDE SEQUENCE</scope>
    <source>
        <strain evidence="2">CCMP 410</strain>
    </source>
</reference>
<name>A0A7S1Y257_9STRA</name>
<protein>
    <recommendedName>
        <fullName evidence="3">Anaphase-promoting complex subunit 13</fullName>
    </recommendedName>
</protein>
<feature type="compositionally biased region" description="Low complexity" evidence="1">
    <location>
        <begin position="121"/>
        <end position="136"/>
    </location>
</feature>
<evidence type="ECO:0008006" key="3">
    <source>
        <dbReference type="Google" id="ProtNLM"/>
    </source>
</evidence>
<evidence type="ECO:0000313" key="2">
    <source>
        <dbReference type="EMBL" id="CAD9272211.1"/>
    </source>
</evidence>